<evidence type="ECO:0000313" key="3">
    <source>
        <dbReference type="Proteomes" id="UP001153076"/>
    </source>
</evidence>
<keyword evidence="3" id="KW-1185">Reference proteome</keyword>
<evidence type="ECO:0000313" key="2">
    <source>
        <dbReference type="EMBL" id="KAJ8445184.1"/>
    </source>
</evidence>
<dbReference type="EMBL" id="JAKOGI010000080">
    <property type="protein sequence ID" value="KAJ8445184.1"/>
    <property type="molecule type" value="Genomic_DNA"/>
</dbReference>
<comment type="caution">
    <text evidence="2">The sequence shown here is derived from an EMBL/GenBank/DDBJ whole genome shotgun (WGS) entry which is preliminary data.</text>
</comment>
<dbReference type="AlphaFoldDB" id="A0A9Q1QKL2"/>
<accession>A0A9Q1QKL2</accession>
<sequence length="281" mass="31919">MVEMENSPAKTILTDVDVDDDIVLCFRSKRKSTANVVHDDDEMPRRRKGKKKEMPEPRRSTSTRKIMAEIDAWLEECDKLPPLWSDEEGDVDYSDAALVEVDGPWLKEADEREYKFVVEFTMDPYPHILNPIGSAFVVWLPKASIMAVCISLFRHLGDPRIGGLGSDTGKILKDDHRDLAVIAIKLYHELNQNVKLQLRDLMKLNYGIGTGHYYMTFSAENEMTGEIKTHQAALAKYSDKHLLGLFRDLIDDKILAILSVKGKTIFEFIAVIILSSTIAFM</sequence>
<name>A0A9Q1QKL2_9CARY</name>
<protein>
    <submittedName>
        <fullName evidence="2">Uncharacterized protein</fullName>
    </submittedName>
</protein>
<gene>
    <name evidence="2" type="ORF">Cgig2_029556</name>
</gene>
<proteinExistence type="predicted"/>
<reference evidence="2" key="1">
    <citation type="submission" date="2022-04" db="EMBL/GenBank/DDBJ databases">
        <title>Carnegiea gigantea Genome sequencing and assembly v2.</title>
        <authorList>
            <person name="Copetti D."/>
            <person name="Sanderson M.J."/>
            <person name="Burquez A."/>
            <person name="Wojciechowski M.F."/>
        </authorList>
    </citation>
    <scope>NUCLEOTIDE SEQUENCE</scope>
    <source>
        <strain evidence="2">SGP5-SGP5p</strain>
        <tissue evidence="2">Aerial part</tissue>
    </source>
</reference>
<organism evidence="2 3">
    <name type="scientific">Carnegiea gigantea</name>
    <dbReference type="NCBI Taxonomy" id="171969"/>
    <lineage>
        <taxon>Eukaryota</taxon>
        <taxon>Viridiplantae</taxon>
        <taxon>Streptophyta</taxon>
        <taxon>Embryophyta</taxon>
        <taxon>Tracheophyta</taxon>
        <taxon>Spermatophyta</taxon>
        <taxon>Magnoliopsida</taxon>
        <taxon>eudicotyledons</taxon>
        <taxon>Gunneridae</taxon>
        <taxon>Pentapetalae</taxon>
        <taxon>Caryophyllales</taxon>
        <taxon>Cactineae</taxon>
        <taxon>Cactaceae</taxon>
        <taxon>Cactoideae</taxon>
        <taxon>Echinocereeae</taxon>
        <taxon>Carnegiea</taxon>
    </lineage>
</organism>
<evidence type="ECO:0000256" key="1">
    <source>
        <dbReference type="SAM" id="MobiDB-lite"/>
    </source>
</evidence>
<feature type="region of interest" description="Disordered" evidence="1">
    <location>
        <begin position="35"/>
        <end position="62"/>
    </location>
</feature>
<dbReference type="Proteomes" id="UP001153076">
    <property type="component" value="Unassembled WGS sequence"/>
</dbReference>